<evidence type="ECO:0000313" key="3">
    <source>
        <dbReference type="Proteomes" id="UP000314294"/>
    </source>
</evidence>
<evidence type="ECO:0000256" key="1">
    <source>
        <dbReference type="SAM" id="MobiDB-lite"/>
    </source>
</evidence>
<proteinExistence type="predicted"/>
<reference evidence="2 3" key="1">
    <citation type="submission" date="2019-03" db="EMBL/GenBank/DDBJ databases">
        <title>First draft genome of Liparis tanakae, snailfish: a comprehensive survey of snailfish specific genes.</title>
        <authorList>
            <person name="Kim W."/>
            <person name="Song I."/>
            <person name="Jeong J.-H."/>
            <person name="Kim D."/>
            <person name="Kim S."/>
            <person name="Ryu S."/>
            <person name="Song J.Y."/>
            <person name="Lee S.K."/>
        </authorList>
    </citation>
    <scope>NUCLEOTIDE SEQUENCE [LARGE SCALE GENOMIC DNA]</scope>
    <source>
        <tissue evidence="2">Muscle</tissue>
    </source>
</reference>
<accession>A0A4Z2FFX8</accession>
<sequence length="350" mass="39033">MGPPITWAHPSHGLTLHMGPPITWAHPSHGPTHHPHTLPTDVLLPSPPGASVSEQTPKDRPAGAVAGCVMWPEWQRDQMEAIPEQQRHGNRTRSWEEEEGSWEEEEGPWEKEEGSWEEQEPWEEEEGPWEEEEGPWEEEEGATEETGPWQGGQVQARGRKQEAGVRKQDPGPASDTARSNGPYETMLMHPSGEREEERGAQCILNVHKERGEERGAQCILNVHKERREVTKHQDSKDTGVSPHQGAGVVLLTHCLTVTACGALEESTAVVSTPALLILWQADLIGPASFAMPPAWSIWDTSSLRTADDTNQATVFETDVCDRKIPSPLNSLRHFTPTIRDEQREETTMVE</sequence>
<feature type="compositionally biased region" description="Acidic residues" evidence="1">
    <location>
        <begin position="115"/>
        <end position="143"/>
    </location>
</feature>
<dbReference type="EMBL" id="SRLO01001217">
    <property type="protein sequence ID" value="TNN40117.1"/>
    <property type="molecule type" value="Genomic_DNA"/>
</dbReference>
<dbReference type="Proteomes" id="UP000314294">
    <property type="component" value="Unassembled WGS sequence"/>
</dbReference>
<gene>
    <name evidence="2" type="ORF">EYF80_049721</name>
</gene>
<keyword evidence="3" id="KW-1185">Reference proteome</keyword>
<comment type="caution">
    <text evidence="2">The sequence shown here is derived from an EMBL/GenBank/DDBJ whole genome shotgun (WGS) entry which is preliminary data.</text>
</comment>
<protein>
    <submittedName>
        <fullName evidence="2">Uncharacterized protein</fullName>
    </submittedName>
</protein>
<dbReference type="AlphaFoldDB" id="A0A4Z2FFX8"/>
<organism evidence="2 3">
    <name type="scientific">Liparis tanakae</name>
    <name type="common">Tanaka's snailfish</name>
    <dbReference type="NCBI Taxonomy" id="230148"/>
    <lineage>
        <taxon>Eukaryota</taxon>
        <taxon>Metazoa</taxon>
        <taxon>Chordata</taxon>
        <taxon>Craniata</taxon>
        <taxon>Vertebrata</taxon>
        <taxon>Euteleostomi</taxon>
        <taxon>Actinopterygii</taxon>
        <taxon>Neopterygii</taxon>
        <taxon>Teleostei</taxon>
        <taxon>Neoteleostei</taxon>
        <taxon>Acanthomorphata</taxon>
        <taxon>Eupercaria</taxon>
        <taxon>Perciformes</taxon>
        <taxon>Cottioidei</taxon>
        <taxon>Cottales</taxon>
        <taxon>Liparidae</taxon>
        <taxon>Liparis</taxon>
    </lineage>
</organism>
<name>A0A4Z2FFX8_9TELE</name>
<feature type="compositionally biased region" description="Acidic residues" evidence="1">
    <location>
        <begin position="96"/>
        <end position="107"/>
    </location>
</feature>
<feature type="region of interest" description="Disordered" evidence="1">
    <location>
        <begin position="82"/>
        <end position="196"/>
    </location>
</feature>
<evidence type="ECO:0000313" key="2">
    <source>
        <dbReference type="EMBL" id="TNN40117.1"/>
    </source>
</evidence>
<feature type="compositionally biased region" description="Basic and acidic residues" evidence="1">
    <location>
        <begin position="159"/>
        <end position="169"/>
    </location>
</feature>